<organism evidence="1 2">
    <name type="scientific">Lokiarchaeia virus VerdaV1</name>
    <dbReference type="NCBI Taxonomy" id="3070170"/>
    <lineage>
        <taxon>Viruses</taxon>
        <taxon>Duplodnaviria</taxon>
        <taxon>Heunggongvirae</taxon>
        <taxon>Uroviricota</taxon>
        <taxon>Caudoviricetes</taxon>
        <taxon>Verdandiviridae</taxon>
        <taxon>Dolusvirus</taxon>
        <taxon>Dolusvirus shimokitaense</taxon>
    </lineage>
</organism>
<protein>
    <submittedName>
        <fullName evidence="1">Cys-rich, Zn-binding UPF0434 family protein</fullName>
    </submittedName>
</protein>
<dbReference type="Proteomes" id="UP001162252">
    <property type="component" value="Segment"/>
</dbReference>
<dbReference type="RefSeq" id="YP_010772475.1">
    <property type="nucleotide sequence ID" value="NC_074644.1"/>
</dbReference>
<dbReference type="KEGG" id="vg:80402188"/>
<accession>A0AA35CPG3</accession>
<keyword evidence="2" id="KW-1185">Reference proteome</keyword>
<dbReference type="EMBL" id="LC711077">
    <property type="protein sequence ID" value="BDI54879.1"/>
    <property type="molecule type" value="Genomic_DNA"/>
</dbReference>
<evidence type="ECO:0000313" key="2">
    <source>
        <dbReference type="Proteomes" id="UP001162252"/>
    </source>
</evidence>
<name>A0AA35CPG3_9CAUD</name>
<reference evidence="1 2" key="1">
    <citation type="journal article" date="2022" name="Nat. Microbiol.">
        <title>Three families of Asgard archaeal viruses identified in metagenome-assembled genomes.</title>
        <authorList>
            <person name="Medvedeva S."/>
            <person name="Sun J."/>
            <person name="Yutin N."/>
            <person name="Koonin E.V."/>
            <person name="Nunoura T."/>
            <person name="Rinke C."/>
            <person name="Krupovic M."/>
        </authorList>
    </citation>
    <scope>NUCLEOTIDE SEQUENCE [LARGE SCALE GENOMIC DNA]</scope>
    <source>
        <strain evidence="1">VerdaV1</strain>
    </source>
</reference>
<evidence type="ECO:0000313" key="1">
    <source>
        <dbReference type="EMBL" id="BDI54879.1"/>
    </source>
</evidence>
<dbReference type="GeneID" id="80402188"/>
<sequence length="59" mass="6746">MGSMGYTATIISEDVKCPRANCNGILRESKFSNWARCHTCRTSYRKNKEGVYQYVPYGC</sequence>
<proteinExistence type="predicted"/>